<evidence type="ECO:0000313" key="9">
    <source>
        <dbReference type="Proteomes" id="UP000488295"/>
    </source>
</evidence>
<dbReference type="GO" id="GO:0008234">
    <property type="term" value="F:cysteine-type peptidase activity"/>
    <property type="evidence" value="ECO:0007669"/>
    <property type="project" value="UniProtKB-KW"/>
</dbReference>
<feature type="region of interest" description="Disordered" evidence="5">
    <location>
        <begin position="224"/>
        <end position="316"/>
    </location>
</feature>
<evidence type="ECO:0000256" key="2">
    <source>
        <dbReference type="ARBA" id="ARBA00022670"/>
    </source>
</evidence>
<evidence type="ECO:0000256" key="3">
    <source>
        <dbReference type="ARBA" id="ARBA00022801"/>
    </source>
</evidence>
<keyword evidence="4" id="KW-0788">Thiol protease</keyword>
<dbReference type="RefSeq" id="WP_155692264.1">
    <property type="nucleotide sequence ID" value="NZ_JAQCZJ010000002.1"/>
</dbReference>
<evidence type="ECO:0000259" key="7">
    <source>
        <dbReference type="PROSITE" id="PS51935"/>
    </source>
</evidence>
<feature type="signal peptide" evidence="6">
    <location>
        <begin position="1"/>
        <end position="19"/>
    </location>
</feature>
<dbReference type="SUPFAM" id="SSF54001">
    <property type="entry name" value="Cysteine proteinases"/>
    <property type="match status" value="1"/>
</dbReference>
<evidence type="ECO:0000256" key="5">
    <source>
        <dbReference type="SAM" id="MobiDB-lite"/>
    </source>
</evidence>
<dbReference type="EMBL" id="WKKC01000005">
    <property type="protein sequence ID" value="MTE02445.1"/>
    <property type="molecule type" value="Genomic_DNA"/>
</dbReference>
<proteinExistence type="inferred from homology"/>
<name>A0A9X4XB52_LACJH</name>
<evidence type="ECO:0000256" key="6">
    <source>
        <dbReference type="SAM" id="SignalP"/>
    </source>
</evidence>
<comment type="similarity">
    <text evidence="1">Belongs to the peptidase C40 family.</text>
</comment>
<dbReference type="PANTHER" id="PTHR47053:SF1">
    <property type="entry name" value="MUREIN DD-ENDOPEPTIDASE MEPH-RELATED"/>
    <property type="match status" value="1"/>
</dbReference>
<gene>
    <name evidence="8" type="ORF">GJU95_01450</name>
</gene>
<comment type="caution">
    <text evidence="8">The sequence shown here is derived from an EMBL/GenBank/DDBJ whole genome shotgun (WGS) entry which is preliminary data.</text>
</comment>
<protein>
    <submittedName>
        <fullName evidence="8">Peptidoglycan endopeptidase</fullName>
    </submittedName>
</protein>
<dbReference type="GO" id="GO:0006508">
    <property type="term" value="P:proteolysis"/>
    <property type="evidence" value="ECO:0007669"/>
    <property type="project" value="UniProtKB-KW"/>
</dbReference>
<feature type="chain" id="PRO_5040848620" evidence="6">
    <location>
        <begin position="20"/>
        <end position="428"/>
    </location>
</feature>
<keyword evidence="3" id="KW-0378">Hydrolase</keyword>
<dbReference type="Proteomes" id="UP000488295">
    <property type="component" value="Unassembled WGS sequence"/>
</dbReference>
<feature type="compositionally biased region" description="Low complexity" evidence="5">
    <location>
        <begin position="234"/>
        <end position="316"/>
    </location>
</feature>
<keyword evidence="2" id="KW-0645">Protease</keyword>
<dbReference type="PROSITE" id="PS51935">
    <property type="entry name" value="NLPC_P60"/>
    <property type="match status" value="1"/>
</dbReference>
<dbReference type="InterPro" id="IPR000064">
    <property type="entry name" value="NLP_P60_dom"/>
</dbReference>
<feature type="compositionally biased region" description="Polar residues" evidence="5">
    <location>
        <begin position="224"/>
        <end position="233"/>
    </location>
</feature>
<organism evidence="8 9">
    <name type="scientific">Lactobacillus johnsonii</name>
    <dbReference type="NCBI Taxonomy" id="33959"/>
    <lineage>
        <taxon>Bacteria</taxon>
        <taxon>Bacillati</taxon>
        <taxon>Bacillota</taxon>
        <taxon>Bacilli</taxon>
        <taxon>Lactobacillales</taxon>
        <taxon>Lactobacillaceae</taxon>
        <taxon>Lactobacillus</taxon>
    </lineage>
</organism>
<dbReference type="Pfam" id="PF00877">
    <property type="entry name" value="NLPC_P60"/>
    <property type="match status" value="1"/>
</dbReference>
<feature type="domain" description="NlpC/P60" evidence="7">
    <location>
        <begin position="314"/>
        <end position="428"/>
    </location>
</feature>
<dbReference type="PANTHER" id="PTHR47053">
    <property type="entry name" value="MUREIN DD-ENDOPEPTIDASE MEPH-RELATED"/>
    <property type="match status" value="1"/>
</dbReference>
<evidence type="ECO:0000313" key="8">
    <source>
        <dbReference type="EMBL" id="MTE02445.1"/>
    </source>
</evidence>
<dbReference type="InterPro" id="IPR038765">
    <property type="entry name" value="Papain-like_cys_pep_sf"/>
</dbReference>
<accession>A0A9X4XB52</accession>
<dbReference type="Gene3D" id="3.90.1720.10">
    <property type="entry name" value="endopeptidase domain like (from Nostoc punctiforme)"/>
    <property type="match status" value="1"/>
</dbReference>
<reference evidence="8 9" key="1">
    <citation type="submission" date="2019-11" db="EMBL/GenBank/DDBJ databases">
        <title>Gastrointestinal microbiota of Peromyscus leucopus.</title>
        <authorList>
            <person name="Milovic A."/>
            <person name="Bassam K."/>
            <person name="Barbour A.G."/>
        </authorList>
    </citation>
    <scope>NUCLEOTIDE SEQUENCE [LARGE SCALE GENOMIC DNA]</scope>
    <source>
        <strain evidence="8 9">LL8</strain>
    </source>
</reference>
<dbReference type="SMR" id="A0A9X4XB52"/>
<evidence type="ECO:0000256" key="1">
    <source>
        <dbReference type="ARBA" id="ARBA00007074"/>
    </source>
</evidence>
<sequence>MTIKSKVIKFTTAASFAVAGIATLSAAKLNSLSFNGTAQASTLQAPAKEIGVVKVNSKTGESVAVWNSYEDGKQQTGKYLPHQSSWKTYKKVKTVKGETWYNLGGNQWISSDNVEEEAPIAVTADLSAVATTVSQVPAANVANNNAAQAPAANVNNAQQAATTASVNTASVATTTPVQTNTAANVQQAAAPVAQPATTTTSANTQAAPAQTNYVQTNTAATTKQVSTASTQSNTTYTAPAQQAQPTQQASSQAATTQTAKPQASTQSNTTYTAPAQNNTAAKPAQQQAQPTQQASSQAATTQTAKPQASTQSNSSTAQTVVSAAQSQIGKPYVWGATGPNAYDCSGLVQYAYSQAGKNVGRTTYQQAGAGQHISVSQAQAGDILMWGDYHDAIYVGNNQYVHAPQPGQNVTQASISSYFMPDYAIRVN</sequence>
<keyword evidence="6" id="KW-0732">Signal</keyword>
<dbReference type="AlphaFoldDB" id="A0A9X4XB52"/>
<dbReference type="InterPro" id="IPR051202">
    <property type="entry name" value="Peptidase_C40"/>
</dbReference>
<evidence type="ECO:0000256" key="4">
    <source>
        <dbReference type="ARBA" id="ARBA00022807"/>
    </source>
</evidence>